<accession>C0C4W9</accession>
<dbReference type="Proteomes" id="UP000004893">
    <property type="component" value="Unassembled WGS sequence"/>
</dbReference>
<comment type="caution">
    <text evidence="1">The sequence shown here is derived from an EMBL/GenBank/DDBJ whole genome shotgun (WGS) entry which is preliminary data.</text>
</comment>
<name>C0C4W9_9FIRM</name>
<evidence type="ECO:0000313" key="1">
    <source>
        <dbReference type="EMBL" id="EEG72737.1"/>
    </source>
</evidence>
<dbReference type="InterPro" id="IPR016031">
    <property type="entry name" value="Trp_RNA-bd_attenuator-like_dom"/>
</dbReference>
<protein>
    <submittedName>
        <fullName evidence="1">TIGR00266 family protein</fullName>
    </submittedName>
</protein>
<dbReference type="InterPro" id="IPR002838">
    <property type="entry name" value="AIM24"/>
</dbReference>
<dbReference type="AlphaFoldDB" id="C0C4W9"/>
<dbReference type="PANTHER" id="PTHR43657">
    <property type="entry name" value="TRYPTOPHAN RNA-BINDING ATTENUATOR PROTEIN-LIKE PROTEIN"/>
    <property type="match status" value="1"/>
</dbReference>
<proteinExistence type="predicted"/>
<dbReference type="HOGENOM" id="CLU_040551_0_1_9"/>
<organism evidence="1 2">
    <name type="scientific">[Clostridium] hylemonae DSM 15053</name>
    <dbReference type="NCBI Taxonomy" id="553973"/>
    <lineage>
        <taxon>Bacteria</taxon>
        <taxon>Bacillati</taxon>
        <taxon>Bacillota</taxon>
        <taxon>Clostridia</taxon>
        <taxon>Lachnospirales</taxon>
        <taxon>Lachnospiraceae</taxon>
    </lineage>
</organism>
<dbReference type="SUPFAM" id="SSF51219">
    <property type="entry name" value="TRAP-like"/>
    <property type="match status" value="1"/>
</dbReference>
<dbReference type="eggNOG" id="COG2013">
    <property type="taxonomic scope" value="Bacteria"/>
</dbReference>
<evidence type="ECO:0000313" key="2">
    <source>
        <dbReference type="Proteomes" id="UP000004893"/>
    </source>
</evidence>
<dbReference type="EMBL" id="ABYI02000036">
    <property type="protein sequence ID" value="EEG72737.1"/>
    <property type="molecule type" value="Genomic_DNA"/>
</dbReference>
<sequence length="238" mass="25423">MLYLVKKEDANMKYEIQGETLPVVICQLEAGEKMITEGGGMAWMSPNMLMETTTNGGIGKAFGRMFSGERMFQNIYTAQGGEGMIAFASSFPGSVEAFQVGPGQEMILQKSAFLAGEASVELSVFFNKKFSSGLFGGEGFIMQKAGGYGTVFAEFDGHVIKYELQPGQQIVVDTGHLAAMSATCSMEIKTVPGVKNMLFGGEGIFNTIITGPGKVWLQTMPISNVAGVLRPYLPSSGS</sequence>
<reference evidence="1" key="1">
    <citation type="submission" date="2009-02" db="EMBL/GenBank/DDBJ databases">
        <authorList>
            <person name="Fulton L."/>
            <person name="Clifton S."/>
            <person name="Fulton B."/>
            <person name="Xu J."/>
            <person name="Minx P."/>
            <person name="Pepin K.H."/>
            <person name="Johnson M."/>
            <person name="Bhonagiri V."/>
            <person name="Nash W.E."/>
            <person name="Mardis E.R."/>
            <person name="Wilson R.K."/>
        </authorList>
    </citation>
    <scope>NUCLEOTIDE SEQUENCE [LARGE SCALE GENOMIC DNA]</scope>
    <source>
        <strain evidence="1">DSM 15053</strain>
    </source>
</reference>
<dbReference type="Gene3D" id="3.60.160.10">
    <property type="entry name" value="Mitochondrial biogenesis AIM24"/>
    <property type="match status" value="1"/>
</dbReference>
<reference evidence="1" key="2">
    <citation type="submission" date="2013-06" db="EMBL/GenBank/DDBJ databases">
        <title>Draft genome sequence of Clostridium hylemonae (DSM 15053).</title>
        <authorList>
            <person name="Sudarsanam P."/>
            <person name="Ley R."/>
            <person name="Guruge J."/>
            <person name="Turnbaugh P.J."/>
            <person name="Mahowald M."/>
            <person name="Liep D."/>
            <person name="Gordon J."/>
        </authorList>
    </citation>
    <scope>NUCLEOTIDE SEQUENCE</scope>
    <source>
        <strain evidence="1">DSM 15053</strain>
    </source>
</reference>
<dbReference type="PANTHER" id="PTHR43657:SF1">
    <property type="entry name" value="ALTERED INHERITANCE OF MITOCHONDRIA PROTEIN 24, MITOCHONDRIAL"/>
    <property type="match status" value="1"/>
</dbReference>
<dbReference type="STRING" id="553973.CLOHYLEM_07135"/>
<keyword evidence="2" id="KW-1185">Reference proteome</keyword>
<dbReference type="Pfam" id="PF01987">
    <property type="entry name" value="AIM24"/>
    <property type="match status" value="1"/>
</dbReference>
<dbReference type="NCBIfam" id="TIGR00266">
    <property type="entry name" value="TIGR00266 family protein"/>
    <property type="match status" value="1"/>
</dbReference>
<dbReference type="InterPro" id="IPR036983">
    <property type="entry name" value="AIM24_sf"/>
</dbReference>
<gene>
    <name evidence="1" type="ORF">CLOHYLEM_07135</name>
</gene>